<proteinExistence type="predicted"/>
<organism evidence="1 2">
    <name type="scientific">Algoriphagus confluentis</name>
    <dbReference type="NCBI Taxonomy" id="1697556"/>
    <lineage>
        <taxon>Bacteria</taxon>
        <taxon>Pseudomonadati</taxon>
        <taxon>Bacteroidota</taxon>
        <taxon>Cytophagia</taxon>
        <taxon>Cytophagales</taxon>
        <taxon>Cyclobacteriaceae</taxon>
        <taxon>Algoriphagus</taxon>
    </lineage>
</organism>
<dbReference type="Gene3D" id="2.40.30.100">
    <property type="entry name" value="AF2212/PG0164-like"/>
    <property type="match status" value="1"/>
</dbReference>
<dbReference type="InterPro" id="IPR037079">
    <property type="entry name" value="AF2212/PG0164-like_sf"/>
</dbReference>
<dbReference type="Proteomes" id="UP001338309">
    <property type="component" value="Unassembled WGS sequence"/>
</dbReference>
<dbReference type="SUPFAM" id="SSF141694">
    <property type="entry name" value="AF2212/PG0164-like"/>
    <property type="match status" value="1"/>
</dbReference>
<dbReference type="EMBL" id="BTPD01000012">
    <property type="protein sequence ID" value="GMQ30853.1"/>
    <property type="molecule type" value="Genomic_DNA"/>
</dbReference>
<gene>
    <name evidence="1" type="ORF">Aconfl_34960</name>
</gene>
<name>A0ABQ6PSB7_9BACT</name>
<accession>A0ABQ6PSB7</accession>
<dbReference type="Pfam" id="PF08922">
    <property type="entry name" value="DUF1905"/>
    <property type="match status" value="1"/>
</dbReference>
<protein>
    <submittedName>
        <fullName evidence="1">DUF1905 domain-containing protein</fullName>
    </submittedName>
</protein>
<sequence length="99" mass="11276">MQGKIRYDFSAKVWISPGMGGWVFVSLPKELAQEIRQHLGSMEEGWGRMKATAQIGDVSWDTAIWFDKKHDTYLLPLKAEIRKKARVNLGETISLSILL</sequence>
<evidence type="ECO:0000313" key="1">
    <source>
        <dbReference type="EMBL" id="GMQ30853.1"/>
    </source>
</evidence>
<keyword evidence="2" id="KW-1185">Reference proteome</keyword>
<dbReference type="RefSeq" id="WP_338225557.1">
    <property type="nucleotide sequence ID" value="NZ_BTPD01000012.1"/>
</dbReference>
<comment type="caution">
    <text evidence="1">The sequence shown here is derived from an EMBL/GenBank/DDBJ whole genome shotgun (WGS) entry which is preliminary data.</text>
</comment>
<evidence type="ECO:0000313" key="2">
    <source>
        <dbReference type="Proteomes" id="UP001338309"/>
    </source>
</evidence>
<dbReference type="InterPro" id="IPR015018">
    <property type="entry name" value="DUF1905"/>
</dbReference>
<reference evidence="1 2" key="1">
    <citation type="submission" date="2023-08" db="EMBL/GenBank/DDBJ databases">
        <title>Draft genome sequence of Algoriphagus confluentis.</title>
        <authorList>
            <person name="Takatani N."/>
            <person name="Hosokawa M."/>
            <person name="Sawabe T."/>
        </authorList>
    </citation>
    <scope>NUCLEOTIDE SEQUENCE [LARGE SCALE GENOMIC DNA]</scope>
    <source>
        <strain evidence="1 2">NBRC 111222</strain>
    </source>
</reference>